<gene>
    <name evidence="3" type="ORF">FB45DRAFT_923592</name>
</gene>
<name>A0AAD7FKK2_9AGAR</name>
<keyword evidence="1" id="KW-0812">Transmembrane</keyword>
<feature type="domain" description="DUF6533" evidence="2">
    <location>
        <begin position="20"/>
        <end position="64"/>
    </location>
</feature>
<feature type="transmembrane region" description="Helical" evidence="1">
    <location>
        <begin position="210"/>
        <end position="227"/>
    </location>
</feature>
<dbReference type="InterPro" id="IPR045340">
    <property type="entry name" value="DUF6533"/>
</dbReference>
<evidence type="ECO:0000313" key="4">
    <source>
        <dbReference type="Proteomes" id="UP001221142"/>
    </source>
</evidence>
<feature type="transmembrane region" description="Helical" evidence="1">
    <location>
        <begin position="167"/>
        <end position="189"/>
    </location>
</feature>
<sequence length="286" mass="32879">MAASQATIELVREFTTLRLFSAISFTGVVYEHLLTFNTELETIWCNPNTRWLSKLFFVINRYLTEAILIFIGYLFSESATTLNDAVCLQFIWLYGIGCVVFQATSHFILVIRIYRLWDRRNDVARNLTIMFGFFMAAMIVVGVFIVRDLKPIYNALLHTCLLSNKPIAMQALYGVTCAFDLAMVIFIIFNAMDRPRLTNVQMASDLHKDGMGIFMVLFVIRLTNFMVAIFFDISILFISTTTAWALSTIINSRFQMRLEALAFARAAAEQRHIVVLDHLPECDYEY</sequence>
<keyword evidence="4" id="KW-1185">Reference proteome</keyword>
<evidence type="ECO:0000256" key="1">
    <source>
        <dbReference type="SAM" id="Phobius"/>
    </source>
</evidence>
<feature type="transmembrane region" description="Helical" evidence="1">
    <location>
        <begin position="233"/>
        <end position="250"/>
    </location>
</feature>
<keyword evidence="1" id="KW-1133">Transmembrane helix</keyword>
<comment type="caution">
    <text evidence="3">The sequence shown here is derived from an EMBL/GenBank/DDBJ whole genome shotgun (WGS) entry which is preliminary data.</text>
</comment>
<feature type="transmembrane region" description="Helical" evidence="1">
    <location>
        <begin position="91"/>
        <end position="114"/>
    </location>
</feature>
<reference evidence="3" key="1">
    <citation type="submission" date="2023-03" db="EMBL/GenBank/DDBJ databases">
        <title>Massive genome expansion in bonnet fungi (Mycena s.s.) driven by repeated elements and novel gene families across ecological guilds.</title>
        <authorList>
            <consortium name="Lawrence Berkeley National Laboratory"/>
            <person name="Harder C.B."/>
            <person name="Miyauchi S."/>
            <person name="Viragh M."/>
            <person name="Kuo A."/>
            <person name="Thoen E."/>
            <person name="Andreopoulos B."/>
            <person name="Lu D."/>
            <person name="Skrede I."/>
            <person name="Drula E."/>
            <person name="Henrissat B."/>
            <person name="Morin E."/>
            <person name="Kohler A."/>
            <person name="Barry K."/>
            <person name="LaButti K."/>
            <person name="Morin E."/>
            <person name="Salamov A."/>
            <person name="Lipzen A."/>
            <person name="Mereny Z."/>
            <person name="Hegedus B."/>
            <person name="Baldrian P."/>
            <person name="Stursova M."/>
            <person name="Weitz H."/>
            <person name="Taylor A."/>
            <person name="Grigoriev I.V."/>
            <person name="Nagy L.G."/>
            <person name="Martin F."/>
            <person name="Kauserud H."/>
        </authorList>
    </citation>
    <scope>NUCLEOTIDE SEQUENCE</scope>
    <source>
        <strain evidence="3">9284</strain>
    </source>
</reference>
<evidence type="ECO:0000259" key="2">
    <source>
        <dbReference type="Pfam" id="PF20151"/>
    </source>
</evidence>
<protein>
    <recommendedName>
        <fullName evidence="2">DUF6533 domain-containing protein</fullName>
    </recommendedName>
</protein>
<feature type="transmembrane region" description="Helical" evidence="1">
    <location>
        <begin position="55"/>
        <end position="76"/>
    </location>
</feature>
<organism evidence="3 4">
    <name type="scientific">Roridomyces roridus</name>
    <dbReference type="NCBI Taxonomy" id="1738132"/>
    <lineage>
        <taxon>Eukaryota</taxon>
        <taxon>Fungi</taxon>
        <taxon>Dikarya</taxon>
        <taxon>Basidiomycota</taxon>
        <taxon>Agaricomycotina</taxon>
        <taxon>Agaricomycetes</taxon>
        <taxon>Agaricomycetidae</taxon>
        <taxon>Agaricales</taxon>
        <taxon>Marasmiineae</taxon>
        <taxon>Mycenaceae</taxon>
        <taxon>Roridomyces</taxon>
    </lineage>
</organism>
<dbReference type="Pfam" id="PF20151">
    <property type="entry name" value="DUF6533"/>
    <property type="match status" value="1"/>
</dbReference>
<feature type="transmembrane region" description="Helical" evidence="1">
    <location>
        <begin position="126"/>
        <end position="147"/>
    </location>
</feature>
<evidence type="ECO:0000313" key="3">
    <source>
        <dbReference type="EMBL" id="KAJ7624504.1"/>
    </source>
</evidence>
<dbReference type="EMBL" id="JARKIF010000013">
    <property type="protein sequence ID" value="KAJ7624504.1"/>
    <property type="molecule type" value="Genomic_DNA"/>
</dbReference>
<keyword evidence="1" id="KW-0472">Membrane</keyword>
<dbReference type="AlphaFoldDB" id="A0AAD7FKK2"/>
<proteinExistence type="predicted"/>
<dbReference type="Proteomes" id="UP001221142">
    <property type="component" value="Unassembled WGS sequence"/>
</dbReference>
<accession>A0AAD7FKK2</accession>